<evidence type="ECO:0000256" key="3">
    <source>
        <dbReference type="ARBA" id="ARBA00022614"/>
    </source>
</evidence>
<dbReference type="OMA" id="WKFIECE"/>
<keyword evidence="4" id="KW-0812">Transmembrane</keyword>
<evidence type="ECO:0000256" key="9">
    <source>
        <dbReference type="ARBA" id="ARBA00023180"/>
    </source>
</evidence>
<keyword evidence="9" id="KW-0325">Glycoprotein</keyword>
<organism evidence="12 13">
    <name type="scientific">Rosa chinensis</name>
    <name type="common">China rose</name>
    <dbReference type="NCBI Taxonomy" id="74649"/>
    <lineage>
        <taxon>Eukaryota</taxon>
        <taxon>Viridiplantae</taxon>
        <taxon>Streptophyta</taxon>
        <taxon>Embryophyta</taxon>
        <taxon>Tracheophyta</taxon>
        <taxon>Spermatophyta</taxon>
        <taxon>Magnoliopsida</taxon>
        <taxon>eudicotyledons</taxon>
        <taxon>Gunneridae</taxon>
        <taxon>Pentapetalae</taxon>
        <taxon>rosids</taxon>
        <taxon>fabids</taxon>
        <taxon>Rosales</taxon>
        <taxon>Rosaceae</taxon>
        <taxon>Rosoideae</taxon>
        <taxon>Rosoideae incertae sedis</taxon>
        <taxon>Rosa</taxon>
    </lineage>
</organism>
<keyword evidence="8" id="KW-0472">Membrane</keyword>
<keyword evidence="6" id="KW-0677">Repeat</keyword>
<evidence type="ECO:0000256" key="4">
    <source>
        <dbReference type="ARBA" id="ARBA00022692"/>
    </source>
</evidence>
<gene>
    <name evidence="12" type="ORF">RchiOBHm_Chr6g0281631</name>
</gene>
<dbReference type="FunFam" id="3.80.10.10:FF:000275">
    <property type="entry name" value="Leucine-rich repeat receptor-like protein kinase"/>
    <property type="match status" value="1"/>
</dbReference>
<dbReference type="PANTHER" id="PTHR47988">
    <property type="entry name" value="SOMATIC EMBRYOGENESIS RECEPTOR KINASE 1"/>
    <property type="match status" value="1"/>
</dbReference>
<comment type="subcellular location">
    <subcellularLocation>
        <location evidence="1">Membrane</location>
        <topology evidence="1">Single-pass type I membrane protein</topology>
    </subcellularLocation>
</comment>
<evidence type="ECO:0000256" key="8">
    <source>
        <dbReference type="ARBA" id="ARBA00023136"/>
    </source>
</evidence>
<dbReference type="SUPFAM" id="SSF52058">
    <property type="entry name" value="L domain-like"/>
    <property type="match status" value="1"/>
</dbReference>
<reference evidence="12 13" key="1">
    <citation type="journal article" date="2018" name="Nat. Genet.">
        <title>The Rosa genome provides new insights in the design of modern roses.</title>
        <authorList>
            <person name="Bendahmane M."/>
        </authorList>
    </citation>
    <scope>NUCLEOTIDE SEQUENCE [LARGE SCALE GENOMIC DNA]</scope>
    <source>
        <strain evidence="13">cv. Old Blush</strain>
    </source>
</reference>
<dbReference type="GO" id="GO:0016020">
    <property type="term" value="C:membrane"/>
    <property type="evidence" value="ECO:0007669"/>
    <property type="project" value="UniProtKB-SubCell"/>
</dbReference>
<dbReference type="EC" id="2.7.-.-" evidence="12"/>
<dbReference type="Proteomes" id="UP000238479">
    <property type="component" value="Chromosome 6"/>
</dbReference>
<dbReference type="Pfam" id="PF00560">
    <property type="entry name" value="LRR_1"/>
    <property type="match status" value="2"/>
</dbReference>
<evidence type="ECO:0000313" key="13">
    <source>
        <dbReference type="Proteomes" id="UP000238479"/>
    </source>
</evidence>
<dbReference type="InterPro" id="IPR013210">
    <property type="entry name" value="LRR_N_plant-typ"/>
</dbReference>
<evidence type="ECO:0000256" key="7">
    <source>
        <dbReference type="ARBA" id="ARBA00022989"/>
    </source>
</evidence>
<protein>
    <submittedName>
        <fullName evidence="12">Putative transferase</fullName>
        <ecNumber evidence="12">2.7.-.-</ecNumber>
    </submittedName>
</protein>
<evidence type="ECO:0000256" key="5">
    <source>
        <dbReference type="ARBA" id="ARBA00022729"/>
    </source>
</evidence>
<feature type="domain" description="Leucine-rich repeat-containing N-terminal plant-type" evidence="11">
    <location>
        <begin position="31"/>
        <end position="68"/>
    </location>
</feature>
<evidence type="ECO:0000256" key="2">
    <source>
        <dbReference type="ARBA" id="ARBA00009592"/>
    </source>
</evidence>
<dbReference type="GO" id="GO:0016740">
    <property type="term" value="F:transferase activity"/>
    <property type="evidence" value="ECO:0007669"/>
    <property type="project" value="UniProtKB-KW"/>
</dbReference>
<evidence type="ECO:0000256" key="10">
    <source>
        <dbReference type="SAM" id="SignalP"/>
    </source>
</evidence>
<comment type="caution">
    <text evidence="12">The sequence shown here is derived from an EMBL/GenBank/DDBJ whole genome shotgun (WGS) entry which is preliminary data.</text>
</comment>
<keyword evidence="12" id="KW-0808">Transferase</keyword>
<dbReference type="EMBL" id="PDCK01000044">
    <property type="protein sequence ID" value="PRQ25259.1"/>
    <property type="molecule type" value="Genomic_DNA"/>
</dbReference>
<sequence length="199" mass="21504">MAATACLMLLTLTITLTASLIFPLVYGADIESDKQALAALKKSLVDPLNVLSNWDVAVSPCTWKFIECENNRVTSLSIGINNLGGNLAPELGGLSALVDLSIINNTIEGTIPEELGNLENLRVLRLSDNLLSGKIPPSLGNLRSLVFANLDHNELTGEVAYQIGNLPNMKVADFSGNNLCWDFWPKPNFLGDYTVCQAE</sequence>
<name>A0A2P6PTJ8_ROSCH</name>
<proteinExistence type="inferred from homology"/>
<keyword evidence="3" id="KW-0433">Leucine-rich repeat</keyword>
<evidence type="ECO:0000313" key="12">
    <source>
        <dbReference type="EMBL" id="PRQ25259.1"/>
    </source>
</evidence>
<feature type="signal peptide" evidence="10">
    <location>
        <begin position="1"/>
        <end position="27"/>
    </location>
</feature>
<dbReference type="Pfam" id="PF08263">
    <property type="entry name" value="LRRNT_2"/>
    <property type="match status" value="1"/>
</dbReference>
<dbReference type="AlphaFoldDB" id="A0A2P6PTJ8"/>
<dbReference type="STRING" id="74649.A0A2P6PTJ8"/>
<keyword evidence="7" id="KW-1133">Transmembrane helix</keyword>
<evidence type="ECO:0000256" key="1">
    <source>
        <dbReference type="ARBA" id="ARBA00004479"/>
    </source>
</evidence>
<evidence type="ECO:0000259" key="11">
    <source>
        <dbReference type="Pfam" id="PF08263"/>
    </source>
</evidence>
<evidence type="ECO:0000256" key="6">
    <source>
        <dbReference type="ARBA" id="ARBA00022737"/>
    </source>
</evidence>
<comment type="similarity">
    <text evidence="2">Belongs to the RLP family.</text>
</comment>
<feature type="chain" id="PRO_5015145050" evidence="10">
    <location>
        <begin position="28"/>
        <end position="199"/>
    </location>
</feature>
<keyword evidence="13" id="KW-1185">Reference proteome</keyword>
<dbReference type="InterPro" id="IPR032675">
    <property type="entry name" value="LRR_dom_sf"/>
</dbReference>
<accession>A0A2P6PTJ8</accession>
<dbReference type="Gramene" id="PRQ25259">
    <property type="protein sequence ID" value="PRQ25259"/>
    <property type="gene ID" value="RchiOBHm_Chr6g0281631"/>
</dbReference>
<dbReference type="InterPro" id="IPR001611">
    <property type="entry name" value="Leu-rich_rpt"/>
</dbReference>
<dbReference type="Gene3D" id="3.80.10.10">
    <property type="entry name" value="Ribonuclease Inhibitor"/>
    <property type="match status" value="1"/>
</dbReference>
<keyword evidence="5 10" id="KW-0732">Signal</keyword>